<evidence type="ECO:0000313" key="13">
    <source>
        <dbReference type="Proteomes" id="UP001519654"/>
    </source>
</evidence>
<keyword evidence="6" id="KW-0699">rRNA-binding</keyword>
<keyword evidence="6" id="KW-0690">Ribosome biogenesis</keyword>
<evidence type="ECO:0000256" key="6">
    <source>
        <dbReference type="HAMAP-Rule" id="MF_00367"/>
    </source>
</evidence>
<comment type="similarity">
    <text evidence="1 6 7 8">Belongs to the TRAFAC class TrmE-Era-EngA-EngB-Septin-like GTPase superfamily. Era GTPase family.</text>
</comment>
<sequence length="352" mass="39050">MSETGRKPRTRGARGRSGSDVGPKTSESGVEDTTRTEKASGEHHRRSHRHREAARVERTDDVYRAGFACFVGRPNAGKSTLTNAIIGQKIAITSNKPQTTRHVIRGIVHRENAQLVLVDTPGLHRPRTLLGERLNDLVREVWSETDVIGVCFPADEPVGRGDRFISSELAELKATVIAVVTKVDLVDPATLTKHLLAVSELYDFAEIVPVSAVSGHQVQTLVDVLVKHLPESPQLYPDDVLTDEPEQVLIAELIRESALEGVRDELPHSIAVLVEEMMVEGGLTKIYADLYVERDSQKSIVIGSRGVRLKEVGSKARAEIEQLLGTRVYLDLHVRVAKEWQRDPRQLRKLGF</sequence>
<dbReference type="InterPro" id="IPR006073">
    <property type="entry name" value="GTP-bd"/>
</dbReference>
<evidence type="ECO:0000256" key="9">
    <source>
        <dbReference type="SAM" id="MobiDB-lite"/>
    </source>
</evidence>
<dbReference type="InterPro" id="IPR015946">
    <property type="entry name" value="KH_dom-like_a/b"/>
</dbReference>
<dbReference type="PROSITE" id="PS51713">
    <property type="entry name" value="G_ERA"/>
    <property type="match status" value="1"/>
</dbReference>
<keyword evidence="4 6" id="KW-0694">RNA-binding</keyword>
<comment type="subcellular location">
    <subcellularLocation>
        <location evidence="6">Cytoplasm</location>
    </subcellularLocation>
    <subcellularLocation>
        <location evidence="6">Cell membrane</location>
        <topology evidence="6">Peripheral membrane protein</topology>
    </subcellularLocation>
</comment>
<organism evidence="12 13">
    <name type="scientific">Paractinoplanes bogorensis</name>
    <dbReference type="NCBI Taxonomy" id="1610840"/>
    <lineage>
        <taxon>Bacteria</taxon>
        <taxon>Bacillati</taxon>
        <taxon>Actinomycetota</taxon>
        <taxon>Actinomycetes</taxon>
        <taxon>Micromonosporales</taxon>
        <taxon>Micromonosporaceae</taxon>
        <taxon>Paractinoplanes</taxon>
    </lineage>
</organism>
<dbReference type="NCBIfam" id="TIGR00436">
    <property type="entry name" value="era"/>
    <property type="match status" value="1"/>
</dbReference>
<feature type="binding site" evidence="6">
    <location>
        <begin position="181"/>
        <end position="184"/>
    </location>
    <ligand>
        <name>GTP</name>
        <dbReference type="ChEBI" id="CHEBI:37565"/>
    </ligand>
</feature>
<comment type="caution">
    <text evidence="12">The sequence shown here is derived from an EMBL/GenBank/DDBJ whole genome shotgun (WGS) entry which is preliminary data.</text>
</comment>
<feature type="binding site" evidence="6">
    <location>
        <begin position="72"/>
        <end position="79"/>
    </location>
    <ligand>
        <name>GTP</name>
        <dbReference type="ChEBI" id="CHEBI:37565"/>
    </ligand>
</feature>
<dbReference type="NCBIfam" id="TIGR00231">
    <property type="entry name" value="small_GTP"/>
    <property type="match status" value="1"/>
</dbReference>
<evidence type="ECO:0000256" key="4">
    <source>
        <dbReference type="ARBA" id="ARBA00022884"/>
    </source>
</evidence>
<dbReference type="Proteomes" id="UP001519654">
    <property type="component" value="Unassembled WGS sequence"/>
</dbReference>
<dbReference type="SUPFAM" id="SSF54814">
    <property type="entry name" value="Prokaryotic type KH domain (KH-domain type II)"/>
    <property type="match status" value="1"/>
</dbReference>
<keyword evidence="6" id="KW-0472">Membrane</keyword>
<feature type="region of interest" description="G5" evidence="7">
    <location>
        <begin position="210"/>
        <end position="212"/>
    </location>
</feature>
<keyword evidence="3 6" id="KW-0547">Nucleotide-binding</keyword>
<evidence type="ECO:0000256" key="5">
    <source>
        <dbReference type="ARBA" id="ARBA00023134"/>
    </source>
</evidence>
<dbReference type="Pfam" id="PF01926">
    <property type="entry name" value="MMR_HSR1"/>
    <property type="match status" value="1"/>
</dbReference>
<feature type="domain" description="KH type-2" evidence="10">
    <location>
        <begin position="262"/>
        <end position="338"/>
    </location>
</feature>
<gene>
    <name evidence="6 12" type="primary">era</name>
    <name evidence="12" type="ORF">KOI35_40365</name>
</gene>
<accession>A0ABS5Z289</accession>
<dbReference type="Pfam" id="PF07650">
    <property type="entry name" value="KH_2"/>
    <property type="match status" value="1"/>
</dbReference>
<dbReference type="PANTHER" id="PTHR42698:SF1">
    <property type="entry name" value="GTPASE ERA, MITOCHONDRIAL"/>
    <property type="match status" value="1"/>
</dbReference>
<dbReference type="PROSITE" id="PS50823">
    <property type="entry name" value="KH_TYPE_2"/>
    <property type="match status" value="1"/>
</dbReference>
<dbReference type="InterPro" id="IPR005225">
    <property type="entry name" value="Small_GTP-bd"/>
</dbReference>
<feature type="domain" description="Era-type G" evidence="11">
    <location>
        <begin position="64"/>
        <end position="231"/>
    </location>
</feature>
<dbReference type="HAMAP" id="MF_00367">
    <property type="entry name" value="GTPase_Era"/>
    <property type="match status" value="1"/>
</dbReference>
<feature type="region of interest" description="G1" evidence="7">
    <location>
        <begin position="72"/>
        <end position="79"/>
    </location>
</feature>
<feature type="region of interest" description="G4" evidence="7">
    <location>
        <begin position="181"/>
        <end position="184"/>
    </location>
</feature>
<feature type="compositionally biased region" description="Basic and acidic residues" evidence="9">
    <location>
        <begin position="32"/>
        <end position="42"/>
    </location>
</feature>
<dbReference type="CDD" id="cd22534">
    <property type="entry name" value="KH-II_Era"/>
    <property type="match status" value="1"/>
</dbReference>
<feature type="compositionally biased region" description="Basic residues" evidence="9">
    <location>
        <begin position="43"/>
        <end position="52"/>
    </location>
</feature>
<keyword evidence="6" id="KW-1003">Cell membrane</keyword>
<evidence type="ECO:0000256" key="8">
    <source>
        <dbReference type="RuleBase" id="RU003761"/>
    </source>
</evidence>
<feature type="region of interest" description="G3" evidence="7">
    <location>
        <begin position="119"/>
        <end position="122"/>
    </location>
</feature>
<feature type="binding site" evidence="6">
    <location>
        <begin position="119"/>
        <end position="123"/>
    </location>
    <ligand>
        <name>GTP</name>
        <dbReference type="ChEBI" id="CHEBI:37565"/>
    </ligand>
</feature>
<keyword evidence="13" id="KW-1185">Reference proteome</keyword>
<dbReference type="InterPro" id="IPR009019">
    <property type="entry name" value="KH_sf_prok-type"/>
</dbReference>
<reference evidence="12 13" key="1">
    <citation type="submission" date="2021-06" db="EMBL/GenBank/DDBJ databases">
        <title>Actinoplanes lichenicola sp. nov., and Actinoplanes ovalisporus sp. nov., isolated from lichen in Thailand.</title>
        <authorList>
            <person name="Saeng-In P."/>
            <person name="Kanchanasin P."/>
            <person name="Yuki M."/>
            <person name="Kudo T."/>
            <person name="Ohkuma M."/>
            <person name="Phongsopitanun W."/>
            <person name="Tanasupawat S."/>
        </authorList>
    </citation>
    <scope>NUCLEOTIDE SEQUENCE [LARGE SCALE GENOMIC DNA]</scope>
    <source>
        <strain evidence="12 13">NBRC 110975</strain>
    </source>
</reference>
<keyword evidence="6" id="KW-0963">Cytoplasm</keyword>
<feature type="region of interest" description="Disordered" evidence="9">
    <location>
        <begin position="1"/>
        <end position="57"/>
    </location>
</feature>
<evidence type="ECO:0000259" key="11">
    <source>
        <dbReference type="PROSITE" id="PS51713"/>
    </source>
</evidence>
<evidence type="ECO:0000256" key="1">
    <source>
        <dbReference type="ARBA" id="ARBA00007921"/>
    </source>
</evidence>
<comment type="function">
    <text evidence="6">An essential GTPase that binds both GDP and GTP, with rapid nucleotide exchange. Plays a role in 16S rRNA processing and 30S ribosomal subunit biogenesis and possibly also in cell cycle regulation and energy metabolism.</text>
</comment>
<evidence type="ECO:0000256" key="2">
    <source>
        <dbReference type="ARBA" id="ARBA00020484"/>
    </source>
</evidence>
<feature type="region of interest" description="G2" evidence="7">
    <location>
        <begin position="98"/>
        <end position="102"/>
    </location>
</feature>
<dbReference type="PANTHER" id="PTHR42698">
    <property type="entry name" value="GTPASE ERA"/>
    <property type="match status" value="1"/>
</dbReference>
<dbReference type="Gene3D" id="3.30.300.20">
    <property type="match status" value="1"/>
</dbReference>
<dbReference type="SUPFAM" id="SSF52540">
    <property type="entry name" value="P-loop containing nucleoside triphosphate hydrolases"/>
    <property type="match status" value="1"/>
</dbReference>
<dbReference type="Gene3D" id="3.40.50.300">
    <property type="entry name" value="P-loop containing nucleotide triphosphate hydrolases"/>
    <property type="match status" value="1"/>
</dbReference>
<evidence type="ECO:0000259" key="10">
    <source>
        <dbReference type="PROSITE" id="PS50823"/>
    </source>
</evidence>
<evidence type="ECO:0000313" key="12">
    <source>
        <dbReference type="EMBL" id="MBU2669782.1"/>
    </source>
</evidence>
<name>A0ABS5Z289_9ACTN</name>
<evidence type="ECO:0000256" key="3">
    <source>
        <dbReference type="ARBA" id="ARBA00022741"/>
    </source>
</evidence>
<proteinExistence type="inferred from homology"/>
<evidence type="ECO:0000256" key="7">
    <source>
        <dbReference type="PROSITE-ProRule" id="PRU01050"/>
    </source>
</evidence>
<dbReference type="NCBIfam" id="NF000908">
    <property type="entry name" value="PRK00089.1"/>
    <property type="match status" value="1"/>
</dbReference>
<comment type="subunit">
    <text evidence="6">Monomer.</text>
</comment>
<protein>
    <recommendedName>
        <fullName evidence="2 6">GTPase Era</fullName>
    </recommendedName>
</protein>
<dbReference type="CDD" id="cd04163">
    <property type="entry name" value="Era"/>
    <property type="match status" value="1"/>
</dbReference>
<dbReference type="InterPro" id="IPR030388">
    <property type="entry name" value="G_ERA_dom"/>
</dbReference>
<keyword evidence="5 6" id="KW-0342">GTP-binding</keyword>
<dbReference type="InterPro" id="IPR004044">
    <property type="entry name" value="KH_dom_type_2"/>
</dbReference>
<dbReference type="InterPro" id="IPR005662">
    <property type="entry name" value="GTPase_Era-like"/>
</dbReference>
<dbReference type="InterPro" id="IPR027417">
    <property type="entry name" value="P-loop_NTPase"/>
</dbReference>
<dbReference type="EMBL" id="JAHKKG010000016">
    <property type="protein sequence ID" value="MBU2669782.1"/>
    <property type="molecule type" value="Genomic_DNA"/>
</dbReference>